<protein>
    <submittedName>
        <fullName evidence="1">Uncharacterized protein</fullName>
    </submittedName>
</protein>
<name>A0A4S8KWD5_DENBC</name>
<evidence type="ECO:0000313" key="1">
    <source>
        <dbReference type="EMBL" id="THU80284.1"/>
    </source>
</evidence>
<accession>A0A4S8KWD5</accession>
<keyword evidence="2" id="KW-1185">Reference proteome</keyword>
<dbReference type="EMBL" id="ML179919">
    <property type="protein sequence ID" value="THU80284.1"/>
    <property type="molecule type" value="Genomic_DNA"/>
</dbReference>
<sequence>MGHAAEVFKDEVDTDGLVDTGTVFRFHEDGRDVFHDFWWLLRCFLTYQQRHESGSTLLLHLLRQTGQLLPPLLHGSNVSEQSLHDGTLVAPSGLMGTVQILLRGS</sequence>
<reference evidence="1 2" key="1">
    <citation type="journal article" date="2019" name="Nat. Ecol. Evol.">
        <title>Megaphylogeny resolves global patterns of mushroom evolution.</title>
        <authorList>
            <person name="Varga T."/>
            <person name="Krizsan K."/>
            <person name="Foldi C."/>
            <person name="Dima B."/>
            <person name="Sanchez-Garcia M."/>
            <person name="Sanchez-Ramirez S."/>
            <person name="Szollosi G.J."/>
            <person name="Szarkandi J.G."/>
            <person name="Papp V."/>
            <person name="Albert L."/>
            <person name="Andreopoulos W."/>
            <person name="Angelini C."/>
            <person name="Antonin V."/>
            <person name="Barry K.W."/>
            <person name="Bougher N.L."/>
            <person name="Buchanan P."/>
            <person name="Buyck B."/>
            <person name="Bense V."/>
            <person name="Catcheside P."/>
            <person name="Chovatia M."/>
            <person name="Cooper J."/>
            <person name="Damon W."/>
            <person name="Desjardin D."/>
            <person name="Finy P."/>
            <person name="Geml J."/>
            <person name="Haridas S."/>
            <person name="Hughes K."/>
            <person name="Justo A."/>
            <person name="Karasinski D."/>
            <person name="Kautmanova I."/>
            <person name="Kiss B."/>
            <person name="Kocsube S."/>
            <person name="Kotiranta H."/>
            <person name="LaButti K.M."/>
            <person name="Lechner B.E."/>
            <person name="Liimatainen K."/>
            <person name="Lipzen A."/>
            <person name="Lukacs Z."/>
            <person name="Mihaltcheva S."/>
            <person name="Morgado L.N."/>
            <person name="Niskanen T."/>
            <person name="Noordeloos M.E."/>
            <person name="Ohm R.A."/>
            <person name="Ortiz-Santana B."/>
            <person name="Ovrebo C."/>
            <person name="Racz N."/>
            <person name="Riley R."/>
            <person name="Savchenko A."/>
            <person name="Shiryaev A."/>
            <person name="Soop K."/>
            <person name="Spirin V."/>
            <person name="Szebenyi C."/>
            <person name="Tomsovsky M."/>
            <person name="Tulloss R.E."/>
            <person name="Uehling J."/>
            <person name="Grigoriev I.V."/>
            <person name="Vagvolgyi C."/>
            <person name="Papp T."/>
            <person name="Martin F.M."/>
            <person name="Miettinen O."/>
            <person name="Hibbett D.S."/>
            <person name="Nagy L.G."/>
        </authorList>
    </citation>
    <scope>NUCLEOTIDE SEQUENCE [LARGE SCALE GENOMIC DNA]</scope>
    <source>
        <strain evidence="1 2">CBS 962.96</strain>
    </source>
</reference>
<organism evidence="1 2">
    <name type="scientific">Dendrothele bispora (strain CBS 962.96)</name>
    <dbReference type="NCBI Taxonomy" id="1314807"/>
    <lineage>
        <taxon>Eukaryota</taxon>
        <taxon>Fungi</taxon>
        <taxon>Dikarya</taxon>
        <taxon>Basidiomycota</taxon>
        <taxon>Agaricomycotina</taxon>
        <taxon>Agaricomycetes</taxon>
        <taxon>Agaricomycetidae</taxon>
        <taxon>Agaricales</taxon>
        <taxon>Agaricales incertae sedis</taxon>
        <taxon>Dendrothele</taxon>
    </lineage>
</organism>
<dbReference type="Proteomes" id="UP000297245">
    <property type="component" value="Unassembled WGS sequence"/>
</dbReference>
<evidence type="ECO:0000313" key="2">
    <source>
        <dbReference type="Proteomes" id="UP000297245"/>
    </source>
</evidence>
<dbReference type="AlphaFoldDB" id="A0A4S8KWD5"/>
<gene>
    <name evidence="1" type="ORF">K435DRAFT_874528</name>
</gene>
<proteinExistence type="predicted"/>